<comment type="caution">
    <text evidence="6">The sequence shown here is derived from an EMBL/GenBank/DDBJ whole genome shotgun (WGS) entry which is preliminary data.</text>
</comment>
<name>A0AAD5SCC7_9FUNG</name>
<evidence type="ECO:0000256" key="4">
    <source>
        <dbReference type="SAM" id="MobiDB-lite"/>
    </source>
</evidence>
<protein>
    <recommendedName>
        <fullName evidence="5">HMG box domain-containing protein</fullName>
    </recommendedName>
</protein>
<feature type="compositionally biased region" description="Pro residues" evidence="4">
    <location>
        <begin position="548"/>
        <end position="559"/>
    </location>
</feature>
<keyword evidence="7" id="KW-1185">Reference proteome</keyword>
<feature type="compositionally biased region" description="Basic residues" evidence="4">
    <location>
        <begin position="111"/>
        <end position="120"/>
    </location>
</feature>
<dbReference type="SUPFAM" id="SSF47095">
    <property type="entry name" value="HMG-box"/>
    <property type="match status" value="1"/>
</dbReference>
<dbReference type="EMBL" id="JADGJD010000451">
    <property type="protein sequence ID" value="KAJ3050968.1"/>
    <property type="molecule type" value="Genomic_DNA"/>
</dbReference>
<evidence type="ECO:0000256" key="3">
    <source>
        <dbReference type="PROSITE-ProRule" id="PRU00267"/>
    </source>
</evidence>
<dbReference type="GO" id="GO:0000978">
    <property type="term" value="F:RNA polymerase II cis-regulatory region sequence-specific DNA binding"/>
    <property type="evidence" value="ECO:0007669"/>
    <property type="project" value="TreeGrafter"/>
</dbReference>
<evidence type="ECO:0000256" key="1">
    <source>
        <dbReference type="ARBA" id="ARBA00023125"/>
    </source>
</evidence>
<reference evidence="6" key="1">
    <citation type="submission" date="2020-05" db="EMBL/GenBank/DDBJ databases">
        <title>Phylogenomic resolution of chytrid fungi.</title>
        <authorList>
            <person name="Stajich J.E."/>
            <person name="Amses K."/>
            <person name="Simmons R."/>
            <person name="Seto K."/>
            <person name="Myers J."/>
            <person name="Bonds A."/>
            <person name="Quandt C.A."/>
            <person name="Barry K."/>
            <person name="Liu P."/>
            <person name="Grigoriev I."/>
            <person name="Longcore J.E."/>
            <person name="James T.Y."/>
        </authorList>
    </citation>
    <scope>NUCLEOTIDE SEQUENCE</scope>
    <source>
        <strain evidence="6">JEL0318</strain>
    </source>
</reference>
<evidence type="ECO:0000256" key="2">
    <source>
        <dbReference type="ARBA" id="ARBA00023242"/>
    </source>
</evidence>
<feature type="compositionally biased region" description="Gly residues" evidence="4">
    <location>
        <begin position="497"/>
        <end position="506"/>
    </location>
</feature>
<feature type="compositionally biased region" description="Low complexity" evidence="4">
    <location>
        <begin position="53"/>
        <end position="71"/>
    </location>
</feature>
<dbReference type="GO" id="GO:0005634">
    <property type="term" value="C:nucleus"/>
    <property type="evidence" value="ECO:0007669"/>
    <property type="project" value="UniProtKB-UniRule"/>
</dbReference>
<feature type="region of interest" description="Disordered" evidence="4">
    <location>
        <begin position="287"/>
        <end position="322"/>
    </location>
</feature>
<keyword evidence="2 3" id="KW-0539">Nucleus</keyword>
<dbReference type="GO" id="GO:0000981">
    <property type="term" value="F:DNA-binding transcription factor activity, RNA polymerase II-specific"/>
    <property type="evidence" value="ECO:0007669"/>
    <property type="project" value="TreeGrafter"/>
</dbReference>
<gene>
    <name evidence="6" type="ORF">HK097_008061</name>
</gene>
<dbReference type="InterPro" id="IPR036910">
    <property type="entry name" value="HMG_box_dom_sf"/>
</dbReference>
<feature type="compositionally biased region" description="Low complexity" evidence="4">
    <location>
        <begin position="251"/>
        <end position="270"/>
    </location>
</feature>
<keyword evidence="1 3" id="KW-0238">DNA-binding</keyword>
<dbReference type="AlphaFoldDB" id="A0AAD5SCC7"/>
<proteinExistence type="predicted"/>
<evidence type="ECO:0000313" key="7">
    <source>
        <dbReference type="Proteomes" id="UP001212841"/>
    </source>
</evidence>
<feature type="region of interest" description="Disordered" evidence="4">
    <location>
        <begin position="486"/>
        <end position="656"/>
    </location>
</feature>
<organism evidence="6 7">
    <name type="scientific">Rhizophlyctis rosea</name>
    <dbReference type="NCBI Taxonomy" id="64517"/>
    <lineage>
        <taxon>Eukaryota</taxon>
        <taxon>Fungi</taxon>
        <taxon>Fungi incertae sedis</taxon>
        <taxon>Chytridiomycota</taxon>
        <taxon>Chytridiomycota incertae sedis</taxon>
        <taxon>Chytridiomycetes</taxon>
        <taxon>Rhizophlyctidales</taxon>
        <taxon>Rhizophlyctidaceae</taxon>
        <taxon>Rhizophlyctis</taxon>
    </lineage>
</organism>
<feature type="compositionally biased region" description="Polar residues" evidence="4">
    <location>
        <begin position="72"/>
        <end position="83"/>
    </location>
</feature>
<feature type="domain" description="HMG box" evidence="5">
    <location>
        <begin position="406"/>
        <end position="481"/>
    </location>
</feature>
<dbReference type="CDD" id="cd01389">
    <property type="entry name" value="HMG-box_ROX1-like"/>
    <property type="match status" value="1"/>
</dbReference>
<feature type="compositionally biased region" description="Low complexity" evidence="4">
    <location>
        <begin position="681"/>
        <end position="719"/>
    </location>
</feature>
<feature type="region of interest" description="Disordered" evidence="4">
    <location>
        <begin position="49"/>
        <end position="83"/>
    </location>
</feature>
<dbReference type="Pfam" id="PF00505">
    <property type="entry name" value="HMG_box"/>
    <property type="match status" value="1"/>
</dbReference>
<feature type="region of interest" description="Disordered" evidence="4">
    <location>
        <begin position="242"/>
        <end position="275"/>
    </location>
</feature>
<sequence length="746" mass="80477">MPYNLHDYLTAHRTMVHPHSRLKRIVQQPQQVQQAREQYQTARATTPVVPPYQQKQPQQHHQPSQKQQQEQAAGSYTNFNPYEPQQATTVSMHQICPANIMPNEVGDGGKVKKGKKAKRGRGGEEGGGDDLAKPIKRAKSKKATAADATPAEELLLPAEPEDEMSATAAAMKGDPLLEMLEKEVESQFNNGSVGDSAVPPSPFDGMLQEDELIISDGYGGYGNELDDDLIIAQIINDNPDATTTHATGGQSVSFSSLSSSFPQPSFHPTSTQATDVSTTLPFQLATVSSSPTSDMTPSASASISTSASQSNKGSDNDKSLDVTNLNFGEEAPQKTCSRLIPSDADLSPYALNALDIALGPLLPEESHLPPLDPNQVYDIPPTRAKKLKSSLDLSTAASSLQPPKNAPRPANCFILYRKKLHGIIAAIKVRAGLSDRTLNNNTISKVVAKIWAGEDEDVRDKYKRFAQEEKEVHNRKYPFYKYRPRKACEREGRGKGRGGGGGGGGGVRHHSILGSHMNRPHHHHHQTSAYHNPPSSPPNRETSQSPPFDFPSPHFPPLPTFHALHESSYPHVPLGAELANPTAGKFTPSPPPGASGSGSGSDSQGAVPMQPWNSHPAFAHYQPQHQVAGKSGAGEDEGVRTGGSGSGPRLQHAMPRPIRRTGMFGFAGYGQNPYNSYPWPTTTQTSTSSSSSSSSSLNSTSKQWTTRGRQQSSTTTSQTMNGMEKFLNIDPIDDMDPSSSDTEKSM</sequence>
<dbReference type="InterPro" id="IPR051356">
    <property type="entry name" value="SOX/SOX-like_TF"/>
</dbReference>
<feature type="region of interest" description="Disordered" evidence="4">
    <location>
        <begin position="100"/>
        <end position="150"/>
    </location>
</feature>
<feature type="compositionally biased region" description="Polar residues" evidence="4">
    <location>
        <begin position="287"/>
        <end position="297"/>
    </location>
</feature>
<evidence type="ECO:0000313" key="6">
    <source>
        <dbReference type="EMBL" id="KAJ3050968.1"/>
    </source>
</evidence>
<dbReference type="SMART" id="SM00398">
    <property type="entry name" value="HMG"/>
    <property type="match status" value="1"/>
</dbReference>
<dbReference type="Gene3D" id="1.10.30.10">
    <property type="entry name" value="High mobility group box domain"/>
    <property type="match status" value="1"/>
</dbReference>
<dbReference type="PANTHER" id="PTHR45789:SF2">
    <property type="entry name" value="FI18025P1"/>
    <property type="match status" value="1"/>
</dbReference>
<dbReference type="PROSITE" id="PS50118">
    <property type="entry name" value="HMG_BOX_2"/>
    <property type="match status" value="1"/>
</dbReference>
<dbReference type="PANTHER" id="PTHR45789">
    <property type="entry name" value="FI18025P1"/>
    <property type="match status" value="1"/>
</dbReference>
<evidence type="ECO:0000259" key="5">
    <source>
        <dbReference type="PROSITE" id="PS50118"/>
    </source>
</evidence>
<accession>A0AAD5SCC7</accession>
<feature type="DNA-binding region" description="HMG box" evidence="3">
    <location>
        <begin position="406"/>
        <end position="481"/>
    </location>
</feature>
<feature type="region of interest" description="Disordered" evidence="4">
    <location>
        <begin position="678"/>
        <end position="746"/>
    </location>
</feature>
<feature type="compositionally biased region" description="Low complexity" evidence="4">
    <location>
        <begin position="298"/>
        <end position="310"/>
    </location>
</feature>
<dbReference type="InterPro" id="IPR009071">
    <property type="entry name" value="HMG_box_dom"/>
</dbReference>
<dbReference type="Proteomes" id="UP001212841">
    <property type="component" value="Unassembled WGS sequence"/>
</dbReference>